<evidence type="ECO:0000313" key="1">
    <source>
        <dbReference type="EMBL" id="HIU40353.1"/>
    </source>
</evidence>
<accession>A0A9D1INH6</accession>
<comment type="caution">
    <text evidence="1">The sequence shown here is derived from an EMBL/GenBank/DDBJ whole genome shotgun (WGS) entry which is preliminary data.</text>
</comment>
<protein>
    <submittedName>
        <fullName evidence="1">Uncharacterized protein</fullName>
    </submittedName>
</protein>
<gene>
    <name evidence="1" type="ORF">IAB68_03550</name>
</gene>
<proteinExistence type="predicted"/>
<reference evidence="1" key="1">
    <citation type="submission" date="2020-10" db="EMBL/GenBank/DDBJ databases">
        <authorList>
            <person name="Gilroy R."/>
        </authorList>
    </citation>
    <scope>NUCLEOTIDE SEQUENCE</scope>
    <source>
        <strain evidence="1">CHK193-30670</strain>
    </source>
</reference>
<sequence length="131" mass="15618">MGKLTEKFVEILREPDDLDYEEGYVPPKTLEELFSDFFDELDEKMYESKEKLKRIINKPSKTKDDDQDEAPIYDKETGKRILYVYDKNFDPSEHQTNLDVIIKKHPDSDSLPDLDYLNYTDSDKIIKFRKL</sequence>
<dbReference type="EMBL" id="DVMT01000035">
    <property type="protein sequence ID" value="HIU40353.1"/>
    <property type="molecule type" value="Genomic_DNA"/>
</dbReference>
<organism evidence="1 2">
    <name type="scientific">Candidatus Aphodocola excrementigallinarum</name>
    <dbReference type="NCBI Taxonomy" id="2840670"/>
    <lineage>
        <taxon>Bacteria</taxon>
        <taxon>Bacillati</taxon>
        <taxon>Bacillota</taxon>
        <taxon>Bacilli</taxon>
        <taxon>Candidatus Aphodocola</taxon>
    </lineage>
</organism>
<dbReference type="Proteomes" id="UP000824074">
    <property type="component" value="Unassembled WGS sequence"/>
</dbReference>
<name>A0A9D1INH6_9FIRM</name>
<evidence type="ECO:0000313" key="2">
    <source>
        <dbReference type="Proteomes" id="UP000824074"/>
    </source>
</evidence>
<dbReference type="AlphaFoldDB" id="A0A9D1INH6"/>
<reference evidence="1" key="2">
    <citation type="journal article" date="2021" name="PeerJ">
        <title>Extensive microbial diversity within the chicken gut microbiome revealed by metagenomics and culture.</title>
        <authorList>
            <person name="Gilroy R."/>
            <person name="Ravi A."/>
            <person name="Getino M."/>
            <person name="Pursley I."/>
            <person name="Horton D.L."/>
            <person name="Alikhan N.F."/>
            <person name="Baker D."/>
            <person name="Gharbi K."/>
            <person name="Hall N."/>
            <person name="Watson M."/>
            <person name="Adriaenssens E.M."/>
            <person name="Foster-Nyarko E."/>
            <person name="Jarju S."/>
            <person name="Secka A."/>
            <person name="Antonio M."/>
            <person name="Oren A."/>
            <person name="Chaudhuri R.R."/>
            <person name="La Ragione R."/>
            <person name="Hildebrand F."/>
            <person name="Pallen M.J."/>
        </authorList>
    </citation>
    <scope>NUCLEOTIDE SEQUENCE</scope>
    <source>
        <strain evidence="1">CHK193-30670</strain>
    </source>
</reference>